<dbReference type="Gene3D" id="3.40.50.150">
    <property type="entry name" value="Vaccinia Virus protein VP39"/>
    <property type="match status" value="1"/>
</dbReference>
<keyword evidence="4 13" id="KW-0489">Methyltransferase</keyword>
<evidence type="ECO:0000313" key="13">
    <source>
        <dbReference type="EMBL" id="GBP96127.1"/>
    </source>
</evidence>
<dbReference type="OrthoDB" id="2154311at2759"/>
<organism evidence="13 14">
    <name type="scientific">Eumeta variegata</name>
    <name type="common">Bagworm moth</name>
    <name type="synonym">Eumeta japonica</name>
    <dbReference type="NCBI Taxonomy" id="151549"/>
    <lineage>
        <taxon>Eukaryota</taxon>
        <taxon>Metazoa</taxon>
        <taxon>Ecdysozoa</taxon>
        <taxon>Arthropoda</taxon>
        <taxon>Hexapoda</taxon>
        <taxon>Insecta</taxon>
        <taxon>Pterygota</taxon>
        <taxon>Neoptera</taxon>
        <taxon>Endopterygota</taxon>
        <taxon>Lepidoptera</taxon>
        <taxon>Glossata</taxon>
        <taxon>Ditrysia</taxon>
        <taxon>Tineoidea</taxon>
        <taxon>Psychidae</taxon>
        <taxon>Oiketicinae</taxon>
        <taxon>Eumeta</taxon>
    </lineage>
</organism>
<accession>A0A4C2AB64</accession>
<evidence type="ECO:0000256" key="9">
    <source>
        <dbReference type="ARBA" id="ARBA00022884"/>
    </source>
</evidence>
<dbReference type="GO" id="GO:0034587">
    <property type="term" value="P:piRNA processing"/>
    <property type="evidence" value="ECO:0007669"/>
    <property type="project" value="TreeGrafter"/>
</dbReference>
<dbReference type="GO" id="GO:0046872">
    <property type="term" value="F:metal ion binding"/>
    <property type="evidence" value="ECO:0007669"/>
    <property type="project" value="UniProtKB-KW"/>
</dbReference>
<dbReference type="GO" id="GO:0030422">
    <property type="term" value="P:siRNA processing"/>
    <property type="evidence" value="ECO:0007669"/>
    <property type="project" value="TreeGrafter"/>
</dbReference>
<name>A0A4C2AB64_EUMVA</name>
<dbReference type="InterPro" id="IPR026610">
    <property type="entry name" value="Hen1"/>
</dbReference>
<keyword evidence="8" id="KW-0460">Magnesium</keyword>
<dbReference type="PANTHER" id="PTHR21404:SF3">
    <property type="entry name" value="SMALL RNA 2'-O-METHYLTRANSFERASE"/>
    <property type="match status" value="1"/>
</dbReference>
<gene>
    <name evidence="13" type="ORF">EVAR_8591_1</name>
</gene>
<evidence type="ECO:0000256" key="11">
    <source>
        <dbReference type="ARBA" id="ARBA00035025"/>
    </source>
</evidence>
<evidence type="ECO:0000256" key="10">
    <source>
        <dbReference type="ARBA" id="ARBA00023158"/>
    </source>
</evidence>
<dbReference type="EC" id="2.1.1.386" evidence="11"/>
<dbReference type="STRING" id="151549.A0A4C2AB64"/>
<evidence type="ECO:0000256" key="4">
    <source>
        <dbReference type="ARBA" id="ARBA00022603"/>
    </source>
</evidence>
<comment type="similarity">
    <text evidence="2">Belongs to the methyltransferase superfamily. HEN1 family.</text>
</comment>
<dbReference type="PANTHER" id="PTHR21404">
    <property type="entry name" value="HEN1"/>
    <property type="match status" value="1"/>
</dbReference>
<evidence type="ECO:0000256" key="6">
    <source>
        <dbReference type="ARBA" id="ARBA00022691"/>
    </source>
</evidence>
<keyword evidence="5 13" id="KW-0808">Transferase</keyword>
<keyword evidence="7" id="KW-0479">Metal-binding</keyword>
<evidence type="ECO:0000256" key="2">
    <source>
        <dbReference type="ARBA" id="ARBA00009026"/>
    </source>
</evidence>
<comment type="catalytic activity">
    <reaction evidence="12">
        <text>small RNA 3'-end nucleotide + S-adenosyl-L-methionine = small RNA 3'-end 2'-O-methylnucleotide + S-adenosyl-L-homocysteine + H(+)</text>
        <dbReference type="Rhea" id="RHEA:37887"/>
        <dbReference type="Rhea" id="RHEA-COMP:10415"/>
        <dbReference type="Rhea" id="RHEA-COMP:10416"/>
        <dbReference type="ChEBI" id="CHEBI:15378"/>
        <dbReference type="ChEBI" id="CHEBI:57856"/>
        <dbReference type="ChEBI" id="CHEBI:59789"/>
        <dbReference type="ChEBI" id="CHEBI:74896"/>
        <dbReference type="ChEBI" id="CHEBI:74898"/>
        <dbReference type="EC" id="2.1.1.386"/>
    </reaction>
</comment>
<dbReference type="GO" id="GO:0003723">
    <property type="term" value="F:RNA binding"/>
    <property type="evidence" value="ECO:0007669"/>
    <property type="project" value="UniProtKB-KW"/>
</dbReference>
<keyword evidence="9" id="KW-0694">RNA-binding</keyword>
<keyword evidence="14" id="KW-1185">Reference proteome</keyword>
<comment type="caution">
    <text evidence="13">The sequence shown here is derived from an EMBL/GenBank/DDBJ whole genome shotgun (WGS) entry which is preliminary data.</text>
</comment>
<evidence type="ECO:0000256" key="7">
    <source>
        <dbReference type="ARBA" id="ARBA00022723"/>
    </source>
</evidence>
<comment type="cofactor">
    <cofactor evidence="1">
        <name>Mg(2+)</name>
        <dbReference type="ChEBI" id="CHEBI:18420"/>
    </cofactor>
</comment>
<keyword evidence="10" id="KW-0943">RNA-mediated gene silencing</keyword>
<dbReference type="AlphaFoldDB" id="A0A4C2AB64"/>
<keyword evidence="6" id="KW-0949">S-adenosyl-L-methionine</keyword>
<evidence type="ECO:0000256" key="12">
    <source>
        <dbReference type="ARBA" id="ARBA00048418"/>
    </source>
</evidence>
<evidence type="ECO:0000256" key="8">
    <source>
        <dbReference type="ARBA" id="ARBA00022842"/>
    </source>
</evidence>
<proteinExistence type="inferred from homology"/>
<dbReference type="GO" id="GO:0005634">
    <property type="term" value="C:nucleus"/>
    <property type="evidence" value="ECO:0007669"/>
    <property type="project" value="TreeGrafter"/>
</dbReference>
<dbReference type="GO" id="GO:0090486">
    <property type="term" value="F:small RNA 2'-O-methyltransferase activity"/>
    <property type="evidence" value="ECO:0007669"/>
    <property type="project" value="UniProtKB-EC"/>
</dbReference>
<dbReference type="EMBL" id="BGZK01002738">
    <property type="protein sequence ID" value="GBP96127.1"/>
    <property type="molecule type" value="Genomic_DNA"/>
</dbReference>
<reference evidence="13 14" key="1">
    <citation type="journal article" date="2019" name="Commun. Biol.">
        <title>The bagworm genome reveals a unique fibroin gene that provides high tensile strength.</title>
        <authorList>
            <person name="Kono N."/>
            <person name="Nakamura H."/>
            <person name="Ohtoshi R."/>
            <person name="Tomita M."/>
            <person name="Numata K."/>
            <person name="Arakawa K."/>
        </authorList>
    </citation>
    <scope>NUCLEOTIDE SEQUENCE [LARGE SCALE GENOMIC DNA]</scope>
</reference>
<evidence type="ECO:0000256" key="3">
    <source>
        <dbReference type="ARBA" id="ARBA00021330"/>
    </source>
</evidence>
<evidence type="ECO:0000256" key="5">
    <source>
        <dbReference type="ARBA" id="ARBA00022679"/>
    </source>
</evidence>
<evidence type="ECO:0000313" key="14">
    <source>
        <dbReference type="Proteomes" id="UP000299102"/>
    </source>
</evidence>
<dbReference type="InterPro" id="IPR029063">
    <property type="entry name" value="SAM-dependent_MTases_sf"/>
</dbReference>
<sequence length="384" mass="43713">MLIILQTLIYIRDSLLRAIDRVIRPVLFGTVFPAIKAAESDEDETEELVYADYDEEKGVVFYPPVYAQRYAAVFDCIIDERWHGKLEKVVDLGYHDASFIKYLKEVPGIHTILAVDIETLPLSHSSDLFKSNSHSTRKEDQLKIVLLQGNAADPDYRLIGCDAVVAIEMIEHMVPHDLERLVHTVFGFIKPWIAIFTTPNADFNILFKALESNGLRRLDHYFEWSREQFNDWCTNIVERYPQYTVIGKGVGPGPTGTEHLGCCSQLGLFINKDYHKQRDLSIDRMALVAGVPHAYEHLTDDNDSASFIDNELAPYDNGVCPHVCARWVALSLTSTSGAFGVHHRSSDGRRSMWHVQQYSYRILQLPTFILNIKPGTNLKKMVDI</sequence>
<evidence type="ECO:0000256" key="1">
    <source>
        <dbReference type="ARBA" id="ARBA00001946"/>
    </source>
</evidence>
<dbReference type="Proteomes" id="UP000299102">
    <property type="component" value="Unassembled WGS sequence"/>
</dbReference>
<dbReference type="SUPFAM" id="SSF53335">
    <property type="entry name" value="S-adenosyl-L-methionine-dependent methyltransferases"/>
    <property type="match status" value="1"/>
</dbReference>
<protein>
    <recommendedName>
        <fullName evidence="3">Small RNA 2'-O-methyltransferase</fullName>
        <ecNumber evidence="11">2.1.1.386</ecNumber>
    </recommendedName>
</protein>
<dbReference type="GO" id="GO:0001510">
    <property type="term" value="P:RNA methylation"/>
    <property type="evidence" value="ECO:0007669"/>
    <property type="project" value="InterPro"/>
</dbReference>
<dbReference type="GO" id="GO:0005737">
    <property type="term" value="C:cytoplasm"/>
    <property type="evidence" value="ECO:0007669"/>
    <property type="project" value="TreeGrafter"/>
</dbReference>